<dbReference type="SUPFAM" id="SSF55920">
    <property type="entry name" value="Creatinase/aminopeptidase"/>
    <property type="match status" value="1"/>
</dbReference>
<comment type="function">
    <text evidence="1 6">Removes the N-terminal methionine from nascent proteins. The N-terminal methionine is often cleaved when the second residue in the primary sequence is small and uncharged (Met-Ala-, Cys, Gly, Pro, Ser, Thr, or Val). Requires deformylation of the N(alpha)-formylated initiator methionine before it can be hydrolyzed.</text>
</comment>
<feature type="binding site" evidence="6">
    <location>
        <position position="106"/>
    </location>
    <ligand>
        <name>a divalent metal cation</name>
        <dbReference type="ChEBI" id="CHEBI:60240"/>
        <label>2</label>
        <note>catalytic</note>
    </ligand>
</feature>
<dbReference type="PANTHER" id="PTHR43330">
    <property type="entry name" value="METHIONINE AMINOPEPTIDASE"/>
    <property type="match status" value="1"/>
</dbReference>
<feature type="binding site" evidence="6">
    <location>
        <position position="77"/>
    </location>
    <ligand>
        <name>substrate</name>
    </ligand>
</feature>
<dbReference type="OrthoDB" id="9802055at2"/>
<dbReference type="PANTHER" id="PTHR43330:SF27">
    <property type="entry name" value="METHIONINE AMINOPEPTIDASE"/>
    <property type="match status" value="1"/>
</dbReference>
<dbReference type="RefSeq" id="WP_126420886.1">
    <property type="nucleotide sequence ID" value="NZ_AP019367.1"/>
</dbReference>
<dbReference type="NCBIfam" id="TIGR00500">
    <property type="entry name" value="met_pdase_I"/>
    <property type="match status" value="1"/>
</dbReference>
<keyword evidence="3 6" id="KW-0645">Protease</keyword>
<dbReference type="InterPro" id="IPR001714">
    <property type="entry name" value="Pept_M24_MAP"/>
</dbReference>
<evidence type="ECO:0000256" key="7">
    <source>
        <dbReference type="RuleBase" id="RU003653"/>
    </source>
</evidence>
<evidence type="ECO:0000256" key="3">
    <source>
        <dbReference type="ARBA" id="ARBA00022670"/>
    </source>
</evidence>
<dbReference type="HAMAP" id="MF_01974">
    <property type="entry name" value="MetAP_1"/>
    <property type="match status" value="1"/>
</dbReference>
<dbReference type="InterPro" id="IPR000994">
    <property type="entry name" value="Pept_M24"/>
</dbReference>
<evidence type="ECO:0000313" key="10">
    <source>
        <dbReference type="Proteomes" id="UP000273154"/>
    </source>
</evidence>
<gene>
    <name evidence="9" type="primary">pepM_1</name>
    <name evidence="6" type="synonym">map</name>
    <name evidence="9" type="ORF">Pcatena_02230</name>
</gene>
<evidence type="ECO:0000256" key="5">
    <source>
        <dbReference type="ARBA" id="ARBA00022801"/>
    </source>
</evidence>
<dbReference type="Pfam" id="PF00557">
    <property type="entry name" value="Peptidase_M24"/>
    <property type="match status" value="1"/>
</dbReference>
<evidence type="ECO:0000256" key="4">
    <source>
        <dbReference type="ARBA" id="ARBA00022723"/>
    </source>
</evidence>
<feature type="binding site" evidence="6">
    <location>
        <position position="233"/>
    </location>
    <ligand>
        <name>a divalent metal cation</name>
        <dbReference type="ChEBI" id="CHEBI:60240"/>
        <label>2</label>
        <note>catalytic</note>
    </ligand>
</feature>
<dbReference type="CDD" id="cd01086">
    <property type="entry name" value="MetAP1"/>
    <property type="match status" value="1"/>
</dbReference>
<reference evidence="10" key="1">
    <citation type="submission" date="2018-11" db="EMBL/GenBank/DDBJ databases">
        <title>Comparative genomics of Parolsenella catena and Libanicoccus massiliensis: Reclassification of Libanicoccus massiliensis as Parolsenella massiliensis comb. nov.</title>
        <authorList>
            <person name="Sakamoto M."/>
            <person name="Ikeyama N."/>
            <person name="Murakami T."/>
            <person name="Mori H."/>
            <person name="Yuki M."/>
            <person name="Ohkuma M."/>
        </authorList>
    </citation>
    <scope>NUCLEOTIDE SEQUENCE [LARGE SCALE GENOMIC DNA]</scope>
    <source>
        <strain evidence="10">JCM 31932</strain>
    </source>
</reference>
<feature type="binding site" evidence="6">
    <location>
        <position position="106"/>
    </location>
    <ligand>
        <name>a divalent metal cation</name>
        <dbReference type="ChEBI" id="CHEBI:60240"/>
        <label>1</label>
    </ligand>
</feature>
<comment type="subunit">
    <text evidence="6">Monomer.</text>
</comment>
<dbReference type="GO" id="GO:0046872">
    <property type="term" value="F:metal ion binding"/>
    <property type="evidence" value="ECO:0007669"/>
    <property type="project" value="UniProtKB-UniRule"/>
</dbReference>
<dbReference type="KEGG" id="pcat:Pcatena_02230"/>
<feature type="binding site" evidence="6">
    <location>
        <position position="202"/>
    </location>
    <ligand>
        <name>a divalent metal cation</name>
        <dbReference type="ChEBI" id="CHEBI:60240"/>
        <label>2</label>
        <note>catalytic</note>
    </ligand>
</feature>
<dbReference type="AlphaFoldDB" id="A0A3G9K0G9"/>
<protein>
    <recommendedName>
        <fullName evidence="6 7">Methionine aminopeptidase</fullName>
        <shortName evidence="6">MAP</shortName>
        <shortName evidence="6">MetAP</shortName>
        <ecNumber evidence="6 7">3.4.11.18</ecNumber>
    </recommendedName>
    <alternativeName>
        <fullName evidence="6">Peptidase M</fullName>
    </alternativeName>
</protein>
<name>A0A3G9K0G9_9ACTN</name>
<dbReference type="PRINTS" id="PR00599">
    <property type="entry name" value="MAPEPTIDASE"/>
</dbReference>
<organism evidence="9 10">
    <name type="scientific">Parolsenella catena</name>
    <dbReference type="NCBI Taxonomy" id="2003188"/>
    <lineage>
        <taxon>Bacteria</taxon>
        <taxon>Bacillati</taxon>
        <taxon>Actinomycetota</taxon>
        <taxon>Coriobacteriia</taxon>
        <taxon>Coriobacteriales</taxon>
        <taxon>Atopobiaceae</taxon>
        <taxon>Parolsenella</taxon>
    </lineage>
</organism>
<dbReference type="GO" id="GO:0070006">
    <property type="term" value="F:metalloaminopeptidase activity"/>
    <property type="evidence" value="ECO:0007669"/>
    <property type="project" value="UniProtKB-UniRule"/>
</dbReference>
<feature type="binding site" evidence="6">
    <location>
        <position position="95"/>
    </location>
    <ligand>
        <name>a divalent metal cation</name>
        <dbReference type="ChEBI" id="CHEBI:60240"/>
        <label>1</label>
    </ligand>
</feature>
<dbReference type="InterPro" id="IPR036005">
    <property type="entry name" value="Creatinase/aminopeptidase-like"/>
</dbReference>
<dbReference type="Proteomes" id="UP000273154">
    <property type="component" value="Chromosome"/>
</dbReference>
<dbReference type="GO" id="GO:0004239">
    <property type="term" value="F:initiator methionyl aminopeptidase activity"/>
    <property type="evidence" value="ECO:0007669"/>
    <property type="project" value="UniProtKB-UniRule"/>
</dbReference>
<feature type="binding site" evidence="6">
    <location>
        <position position="176"/>
    </location>
    <ligand>
        <name>substrate</name>
    </ligand>
</feature>
<keyword evidence="2 6" id="KW-0031">Aminopeptidase</keyword>
<dbReference type="GeneID" id="88848371"/>
<dbReference type="EMBL" id="AP019367">
    <property type="protein sequence ID" value="BBH49636.1"/>
    <property type="molecule type" value="Genomic_DNA"/>
</dbReference>
<keyword evidence="4 6" id="KW-0479">Metal-binding</keyword>
<evidence type="ECO:0000259" key="8">
    <source>
        <dbReference type="Pfam" id="PF00557"/>
    </source>
</evidence>
<dbReference type="GO" id="GO:0005829">
    <property type="term" value="C:cytosol"/>
    <property type="evidence" value="ECO:0007669"/>
    <property type="project" value="TreeGrafter"/>
</dbReference>
<dbReference type="EC" id="3.4.11.18" evidence="6 7"/>
<feature type="binding site" evidence="6">
    <location>
        <position position="233"/>
    </location>
    <ligand>
        <name>a divalent metal cation</name>
        <dbReference type="ChEBI" id="CHEBI:60240"/>
        <label>1</label>
    </ligand>
</feature>
<dbReference type="GO" id="GO:0006508">
    <property type="term" value="P:proteolysis"/>
    <property type="evidence" value="ECO:0007669"/>
    <property type="project" value="UniProtKB-KW"/>
</dbReference>
<comment type="catalytic activity">
    <reaction evidence="6 7">
        <text>Release of N-terminal amino acids, preferentially methionine, from peptides and arylamides.</text>
        <dbReference type="EC" id="3.4.11.18"/>
    </reaction>
</comment>
<comment type="cofactor">
    <cofactor evidence="6">
        <name>Co(2+)</name>
        <dbReference type="ChEBI" id="CHEBI:48828"/>
    </cofactor>
    <cofactor evidence="6">
        <name>Zn(2+)</name>
        <dbReference type="ChEBI" id="CHEBI:29105"/>
    </cofactor>
    <cofactor evidence="6">
        <name>Mn(2+)</name>
        <dbReference type="ChEBI" id="CHEBI:29035"/>
    </cofactor>
    <cofactor evidence="6">
        <name>Fe(2+)</name>
        <dbReference type="ChEBI" id="CHEBI:29033"/>
    </cofactor>
    <text evidence="6">Binds 2 divalent metal cations per subunit. Has a high-affinity and a low affinity metal-binding site. The true nature of the physiological cofactor is under debate. The enzyme is active with cobalt, zinc, manganese or divalent iron ions. Most likely, methionine aminopeptidases function as mononuclear Fe(2+)-metalloproteases under physiological conditions, and the catalytically relevant metal-binding site has been assigned to the histidine-containing high-affinity site.</text>
</comment>
<dbReference type="InterPro" id="IPR002467">
    <property type="entry name" value="Pept_M24A_MAP1"/>
</dbReference>
<evidence type="ECO:0000256" key="6">
    <source>
        <dbReference type="HAMAP-Rule" id="MF_01974"/>
    </source>
</evidence>
<evidence type="ECO:0000256" key="1">
    <source>
        <dbReference type="ARBA" id="ARBA00002521"/>
    </source>
</evidence>
<proteinExistence type="inferred from homology"/>
<dbReference type="Gene3D" id="3.90.230.10">
    <property type="entry name" value="Creatinase/methionine aminopeptidase superfamily"/>
    <property type="match status" value="1"/>
</dbReference>
<evidence type="ECO:0000313" key="9">
    <source>
        <dbReference type="EMBL" id="BBH49636.1"/>
    </source>
</evidence>
<evidence type="ECO:0000256" key="2">
    <source>
        <dbReference type="ARBA" id="ARBA00022438"/>
    </source>
</evidence>
<accession>A0A3G9K0G9</accession>
<feature type="binding site" evidence="6">
    <location>
        <position position="169"/>
    </location>
    <ligand>
        <name>a divalent metal cation</name>
        <dbReference type="ChEBI" id="CHEBI:60240"/>
        <label>2</label>
        <note>catalytic</note>
    </ligand>
</feature>
<keyword evidence="10" id="KW-1185">Reference proteome</keyword>
<sequence>MIIIKTPAEIEQMKPAGALSKLALRRVGAMIRPGVDTLELDRVAESIIRMHGGTPAFKGYGGFPASICCSVNSEIVHGIPSSSRVLQEGDIVSIDTGAVVNGWVGDNAWTFFCGTPSVADKGLCEVTRDCLKAGIEAAVPGNRIGDIGHAVQSLAEANGYSVVRDYVGHGVGRAMHEEPNVANYGKKGRGVRLQAGMVIAIEPMICLGGYESHVMPNRWTVVTNDGGAAAHYENTIAITEDGPVILTQDQDGPWCAMAGGTAEQA</sequence>
<keyword evidence="5 6" id="KW-0378">Hydrolase</keyword>
<comment type="similarity">
    <text evidence="6">Belongs to the peptidase M24A family. Methionine aminopeptidase type 1 subfamily.</text>
</comment>
<dbReference type="PROSITE" id="PS00680">
    <property type="entry name" value="MAP_1"/>
    <property type="match status" value="1"/>
</dbReference>
<feature type="domain" description="Peptidase M24" evidence="8">
    <location>
        <begin position="11"/>
        <end position="240"/>
    </location>
</feature>